<evidence type="ECO:0000256" key="5">
    <source>
        <dbReference type="ARBA" id="ARBA00034478"/>
    </source>
</evidence>
<evidence type="ECO:0000256" key="1">
    <source>
        <dbReference type="ARBA" id="ARBA00022603"/>
    </source>
</evidence>
<dbReference type="EMBL" id="CAKOFQ010007388">
    <property type="protein sequence ID" value="CAH2000056.1"/>
    <property type="molecule type" value="Genomic_DNA"/>
</dbReference>
<evidence type="ECO:0000256" key="4">
    <source>
        <dbReference type="ARBA" id="ARBA00022833"/>
    </source>
</evidence>
<comment type="cofactor">
    <cofactor evidence="6">
        <name>Zn(2+)</name>
        <dbReference type="ChEBI" id="CHEBI:29105"/>
    </cofactor>
</comment>
<dbReference type="InterPro" id="IPR036589">
    <property type="entry name" value="HCY_dom_sf"/>
</dbReference>
<dbReference type="PANTHER" id="PTHR46015">
    <property type="entry name" value="ZGC:172121"/>
    <property type="match status" value="1"/>
</dbReference>
<evidence type="ECO:0000313" key="8">
    <source>
        <dbReference type="EMBL" id="CAH2000056.1"/>
    </source>
</evidence>
<keyword evidence="9" id="KW-1185">Reference proteome</keyword>
<keyword evidence="3 6" id="KW-0479">Metal-binding</keyword>
<dbReference type="AlphaFoldDB" id="A0A9P0LJV9"/>
<dbReference type="InterPro" id="IPR003726">
    <property type="entry name" value="HCY_dom"/>
</dbReference>
<evidence type="ECO:0000313" key="9">
    <source>
        <dbReference type="Proteomes" id="UP001152888"/>
    </source>
</evidence>
<dbReference type="GO" id="GO:0033528">
    <property type="term" value="P:S-methylmethionine cycle"/>
    <property type="evidence" value="ECO:0007669"/>
    <property type="project" value="TreeGrafter"/>
</dbReference>
<evidence type="ECO:0000256" key="6">
    <source>
        <dbReference type="PROSITE-ProRule" id="PRU00333"/>
    </source>
</evidence>
<feature type="binding site" evidence="6">
    <location>
        <position position="414"/>
    </location>
    <ligand>
        <name>Zn(2+)</name>
        <dbReference type="ChEBI" id="CHEBI:29105"/>
    </ligand>
</feature>
<keyword evidence="1 6" id="KW-0489">Methyltransferase</keyword>
<dbReference type="Pfam" id="PF02574">
    <property type="entry name" value="S-methyl_trans"/>
    <property type="match status" value="2"/>
</dbReference>
<feature type="binding site" evidence="6">
    <location>
        <position position="415"/>
    </location>
    <ligand>
        <name>Zn(2+)</name>
        <dbReference type="ChEBI" id="CHEBI:29105"/>
    </ligand>
</feature>
<dbReference type="GO" id="GO:0009086">
    <property type="term" value="P:methionine biosynthetic process"/>
    <property type="evidence" value="ECO:0007669"/>
    <property type="project" value="InterPro"/>
</dbReference>
<comment type="caution">
    <text evidence="8">The sequence shown here is derived from an EMBL/GenBank/DDBJ whole genome shotgun (WGS) entry which is preliminary data.</text>
</comment>
<dbReference type="GO" id="GO:0032259">
    <property type="term" value="P:methylation"/>
    <property type="evidence" value="ECO:0007669"/>
    <property type="project" value="UniProtKB-KW"/>
</dbReference>
<proteinExistence type="predicted"/>
<dbReference type="GO" id="GO:0008898">
    <property type="term" value="F:S-adenosylmethionine-homocysteine S-methyltransferase activity"/>
    <property type="evidence" value="ECO:0007669"/>
    <property type="project" value="TreeGrafter"/>
</dbReference>
<dbReference type="PANTHER" id="PTHR46015:SF1">
    <property type="entry name" value="HOMOCYSTEINE S-METHYLTRANSFERASE-LIKE ISOFORM 1"/>
    <property type="match status" value="1"/>
</dbReference>
<protein>
    <recommendedName>
        <fullName evidence="7">Hcy-binding domain-containing protein</fullName>
    </recommendedName>
</protein>
<dbReference type="OrthoDB" id="261426at2759"/>
<dbReference type="SUPFAM" id="SSF82282">
    <property type="entry name" value="Homocysteine S-methyltransferase"/>
    <property type="match status" value="1"/>
</dbReference>
<dbReference type="PROSITE" id="PS50970">
    <property type="entry name" value="HCY"/>
    <property type="match status" value="1"/>
</dbReference>
<keyword evidence="4 6" id="KW-0862">Zinc</keyword>
<evidence type="ECO:0000256" key="3">
    <source>
        <dbReference type="ARBA" id="ARBA00022723"/>
    </source>
</evidence>
<evidence type="ECO:0000259" key="7">
    <source>
        <dbReference type="PROSITE" id="PS50970"/>
    </source>
</evidence>
<keyword evidence="2 6" id="KW-0808">Transferase</keyword>
<dbReference type="InterPro" id="IPR017226">
    <property type="entry name" value="BHMT-like"/>
</dbReference>
<dbReference type="PIRSF" id="PIRSF037505">
    <property type="entry name" value="Betaine_HMT"/>
    <property type="match status" value="1"/>
</dbReference>
<dbReference type="InterPro" id="IPR051486">
    <property type="entry name" value="Hcy_S-methyltransferase"/>
</dbReference>
<evidence type="ECO:0000256" key="2">
    <source>
        <dbReference type="ARBA" id="ARBA00022679"/>
    </source>
</evidence>
<gene>
    <name evidence="8" type="ORF">ACAOBT_LOCUS25326</name>
</gene>
<dbReference type="Gene3D" id="3.20.20.330">
    <property type="entry name" value="Homocysteine-binding-like domain"/>
    <property type="match status" value="1"/>
</dbReference>
<comment type="pathway">
    <text evidence="5">Amino-acid biosynthesis; L-methionine biosynthesis via de novo pathway.</text>
</comment>
<reference evidence="8" key="1">
    <citation type="submission" date="2022-03" db="EMBL/GenBank/DDBJ databases">
        <authorList>
            <person name="Sayadi A."/>
        </authorList>
    </citation>
    <scope>NUCLEOTIDE SEQUENCE</scope>
</reference>
<dbReference type="GO" id="GO:0008270">
    <property type="term" value="F:zinc ion binding"/>
    <property type="evidence" value="ECO:0007669"/>
    <property type="project" value="InterPro"/>
</dbReference>
<feature type="domain" description="Hcy-binding" evidence="7">
    <location>
        <begin position="14"/>
        <end position="429"/>
    </location>
</feature>
<dbReference type="Proteomes" id="UP001152888">
    <property type="component" value="Unassembled WGS sequence"/>
</dbReference>
<organism evidence="8 9">
    <name type="scientific">Acanthoscelides obtectus</name>
    <name type="common">Bean weevil</name>
    <name type="synonym">Bruchus obtectus</name>
    <dbReference type="NCBI Taxonomy" id="200917"/>
    <lineage>
        <taxon>Eukaryota</taxon>
        <taxon>Metazoa</taxon>
        <taxon>Ecdysozoa</taxon>
        <taxon>Arthropoda</taxon>
        <taxon>Hexapoda</taxon>
        <taxon>Insecta</taxon>
        <taxon>Pterygota</taxon>
        <taxon>Neoptera</taxon>
        <taxon>Endopterygota</taxon>
        <taxon>Coleoptera</taxon>
        <taxon>Polyphaga</taxon>
        <taxon>Cucujiformia</taxon>
        <taxon>Chrysomeloidea</taxon>
        <taxon>Chrysomelidae</taxon>
        <taxon>Bruchinae</taxon>
        <taxon>Bruchini</taxon>
        <taxon>Acanthoscelides</taxon>
    </lineage>
</organism>
<feature type="binding site" evidence="6">
    <location>
        <position position="330"/>
    </location>
    <ligand>
        <name>Zn(2+)</name>
        <dbReference type="ChEBI" id="CHEBI:29105"/>
    </ligand>
</feature>
<sequence>MAPPGIGSSSQPYYPETEQVPNRKITVLDGGFATQLSCHVNDPIDGDVLWSSRFIATNPEAVIKAHLDFLRAGADVIITNTYQSDVDLYAKYLNITRDEAYNLIKKAVELAQIAVKRYQEEFPRNPEDGVAERNVAVSTEIPALLERNIVATSDEFRAPLGKGNVAERDVAISDEILALLGKNNLADQTSTNDLKNELVQSWSKILQEVRPLIAGSVGPYGASLHDGSEYTGSYARTTSAETMRQWHLPRIRALIEAGVDMLAIETIPCSLEAEMLVKLLKTECPGMKAWLTFSCSQDGKSIAVGEDFKEVARRCYSLNPEQLVAVGINCCAPRLVEPLIKGINTMPEAKTTATERKASGRQDEHTARIPLVVYPNSGENYDVEVGWIKRDKCEPVEQYVSKWLDLGVSWIGGCCRTYATDVAKIRNEVESWCRKNKEVR</sequence>
<name>A0A9P0LJV9_ACAOB</name>
<accession>A0A9P0LJV9</accession>